<keyword evidence="1" id="KW-1133">Transmembrane helix</keyword>
<reference evidence="2" key="1">
    <citation type="submission" date="2014-09" db="EMBL/GenBank/DDBJ databases">
        <authorList>
            <person name="Magalhaes I.L.F."/>
            <person name="Oliveira U."/>
            <person name="Santos F.R."/>
            <person name="Vidigal T.H.D.A."/>
            <person name="Brescovit A.D."/>
            <person name="Santos A.J."/>
        </authorList>
    </citation>
    <scope>NUCLEOTIDE SEQUENCE</scope>
    <source>
        <tissue evidence="2">Shoot tissue taken approximately 20 cm above the soil surface</tissue>
    </source>
</reference>
<name>A0A0A9H6A7_ARUDO</name>
<protein>
    <submittedName>
        <fullName evidence="2">Uncharacterized protein</fullName>
    </submittedName>
</protein>
<dbReference type="EMBL" id="GBRH01167505">
    <property type="protein sequence ID" value="JAE30391.1"/>
    <property type="molecule type" value="Transcribed_RNA"/>
</dbReference>
<dbReference type="AlphaFoldDB" id="A0A0A9H6A7"/>
<keyword evidence="1" id="KW-0812">Transmembrane</keyword>
<proteinExistence type="predicted"/>
<sequence length="62" mass="7284">MYRYSLYHFIRILVQLVLIQATAASLVYMIVYVLHTSRLMLTANNLQNVQDIPGLSHKQTYR</sequence>
<feature type="transmembrane region" description="Helical" evidence="1">
    <location>
        <begin position="12"/>
        <end position="34"/>
    </location>
</feature>
<reference evidence="2" key="2">
    <citation type="journal article" date="2015" name="Data Brief">
        <title>Shoot transcriptome of the giant reed, Arundo donax.</title>
        <authorList>
            <person name="Barrero R.A."/>
            <person name="Guerrero F.D."/>
            <person name="Moolhuijzen P."/>
            <person name="Goolsby J.A."/>
            <person name="Tidwell J."/>
            <person name="Bellgard S.E."/>
            <person name="Bellgard M.I."/>
        </authorList>
    </citation>
    <scope>NUCLEOTIDE SEQUENCE</scope>
    <source>
        <tissue evidence="2">Shoot tissue taken approximately 20 cm above the soil surface</tissue>
    </source>
</reference>
<evidence type="ECO:0000256" key="1">
    <source>
        <dbReference type="SAM" id="Phobius"/>
    </source>
</evidence>
<evidence type="ECO:0000313" key="2">
    <source>
        <dbReference type="EMBL" id="JAE30391.1"/>
    </source>
</evidence>
<accession>A0A0A9H6A7</accession>
<keyword evidence="1" id="KW-0472">Membrane</keyword>
<organism evidence="2">
    <name type="scientific">Arundo donax</name>
    <name type="common">Giant reed</name>
    <name type="synonym">Donax arundinaceus</name>
    <dbReference type="NCBI Taxonomy" id="35708"/>
    <lineage>
        <taxon>Eukaryota</taxon>
        <taxon>Viridiplantae</taxon>
        <taxon>Streptophyta</taxon>
        <taxon>Embryophyta</taxon>
        <taxon>Tracheophyta</taxon>
        <taxon>Spermatophyta</taxon>
        <taxon>Magnoliopsida</taxon>
        <taxon>Liliopsida</taxon>
        <taxon>Poales</taxon>
        <taxon>Poaceae</taxon>
        <taxon>PACMAD clade</taxon>
        <taxon>Arundinoideae</taxon>
        <taxon>Arundineae</taxon>
        <taxon>Arundo</taxon>
    </lineage>
</organism>